<dbReference type="Proteomes" id="UP001597368">
    <property type="component" value="Unassembled WGS sequence"/>
</dbReference>
<protein>
    <recommendedName>
        <fullName evidence="3">Twin-arginine translocation signal domain-containing protein</fullName>
    </recommendedName>
</protein>
<organism evidence="1 2">
    <name type="scientific">Nonomuraea mangrovi</name>
    <dbReference type="NCBI Taxonomy" id="2316207"/>
    <lineage>
        <taxon>Bacteria</taxon>
        <taxon>Bacillati</taxon>
        <taxon>Actinomycetota</taxon>
        <taxon>Actinomycetes</taxon>
        <taxon>Streptosporangiales</taxon>
        <taxon>Streptosporangiaceae</taxon>
        <taxon>Nonomuraea</taxon>
    </lineage>
</organism>
<sequence length="165" mass="17851">MSIDVDQYWSQVPHADDDENAGATIVRKARPSRRTMFKSIGVLGGALALNIVSALPPSRANRAEAAVGNEYTNCAGYDNFSGYNDNSKICVGAPYSKSHCGGDGWFLRGSGTCWNSYATKACGNGMTKRNAWRWKFGSTPYRCADGYVATCDGSTVLRICSWPNP</sequence>
<dbReference type="EMBL" id="JBHUFV010000083">
    <property type="protein sequence ID" value="MFD1939567.1"/>
    <property type="molecule type" value="Genomic_DNA"/>
</dbReference>
<evidence type="ECO:0008006" key="3">
    <source>
        <dbReference type="Google" id="ProtNLM"/>
    </source>
</evidence>
<name>A0ABW4TEZ8_9ACTN</name>
<dbReference type="RefSeq" id="WP_379581955.1">
    <property type="nucleotide sequence ID" value="NZ_JBHUFV010000083.1"/>
</dbReference>
<evidence type="ECO:0000313" key="2">
    <source>
        <dbReference type="Proteomes" id="UP001597368"/>
    </source>
</evidence>
<evidence type="ECO:0000313" key="1">
    <source>
        <dbReference type="EMBL" id="MFD1939567.1"/>
    </source>
</evidence>
<keyword evidence="2" id="KW-1185">Reference proteome</keyword>
<accession>A0ABW4TEZ8</accession>
<proteinExistence type="predicted"/>
<comment type="caution">
    <text evidence="1">The sequence shown here is derived from an EMBL/GenBank/DDBJ whole genome shotgun (WGS) entry which is preliminary data.</text>
</comment>
<gene>
    <name evidence="1" type="ORF">ACFSKW_49710</name>
</gene>
<reference evidence="2" key="1">
    <citation type="journal article" date="2019" name="Int. J. Syst. Evol. Microbiol.">
        <title>The Global Catalogue of Microorganisms (GCM) 10K type strain sequencing project: providing services to taxonomists for standard genome sequencing and annotation.</title>
        <authorList>
            <consortium name="The Broad Institute Genomics Platform"/>
            <consortium name="The Broad Institute Genome Sequencing Center for Infectious Disease"/>
            <person name="Wu L."/>
            <person name="Ma J."/>
        </authorList>
    </citation>
    <scope>NUCLEOTIDE SEQUENCE [LARGE SCALE GENOMIC DNA]</scope>
    <source>
        <strain evidence="2">ICMP 6774ER</strain>
    </source>
</reference>